<feature type="transmembrane region" description="Helical" evidence="2">
    <location>
        <begin position="51"/>
        <end position="69"/>
    </location>
</feature>
<evidence type="ECO:0000256" key="1">
    <source>
        <dbReference type="SAM" id="MobiDB-lite"/>
    </source>
</evidence>
<organism evidence="3 4">
    <name type="scientific">Agrococcus pavilionensis RW1</name>
    <dbReference type="NCBI Taxonomy" id="1330458"/>
    <lineage>
        <taxon>Bacteria</taxon>
        <taxon>Bacillati</taxon>
        <taxon>Actinomycetota</taxon>
        <taxon>Actinomycetes</taxon>
        <taxon>Micrococcales</taxon>
        <taxon>Microbacteriaceae</taxon>
        <taxon>Agrococcus</taxon>
    </lineage>
</organism>
<reference evidence="3 4" key="1">
    <citation type="journal article" date="2013" name="Genome Announc.">
        <title>First draft genome sequence from a member of the genus agrococcus, isolated from modern microbialites.</title>
        <authorList>
            <person name="White R.A.III."/>
            <person name="Grassa C.J."/>
            <person name="Suttle C.A."/>
        </authorList>
    </citation>
    <scope>NUCLEOTIDE SEQUENCE [LARGE SCALE GENOMIC DNA]</scope>
    <source>
        <strain evidence="3 4">RW1</strain>
    </source>
</reference>
<feature type="transmembrane region" description="Helical" evidence="2">
    <location>
        <begin position="12"/>
        <end position="39"/>
    </location>
</feature>
<evidence type="ECO:0000256" key="2">
    <source>
        <dbReference type="SAM" id="Phobius"/>
    </source>
</evidence>
<evidence type="ECO:0000313" key="4">
    <source>
        <dbReference type="Proteomes" id="UP000016462"/>
    </source>
</evidence>
<keyword evidence="2" id="KW-0472">Membrane</keyword>
<evidence type="ECO:0000313" key="3">
    <source>
        <dbReference type="EMBL" id="ERG64825.1"/>
    </source>
</evidence>
<name>U1MW47_9MICO</name>
<dbReference type="RefSeq" id="WP_021009843.1">
    <property type="nucleotide sequence ID" value="NZ_ASHR01000014.1"/>
</dbReference>
<protein>
    <submittedName>
        <fullName evidence="3">Uncharacterized protein</fullName>
    </submittedName>
</protein>
<comment type="caution">
    <text evidence="3">The sequence shown here is derived from an EMBL/GenBank/DDBJ whole genome shotgun (WGS) entry which is preliminary data.</text>
</comment>
<gene>
    <name evidence="3" type="ORF">L332_10255</name>
</gene>
<dbReference type="AlphaFoldDB" id="U1MW47"/>
<feature type="region of interest" description="Disordered" evidence="1">
    <location>
        <begin position="90"/>
        <end position="114"/>
    </location>
</feature>
<proteinExistence type="predicted"/>
<dbReference type="Proteomes" id="UP000016462">
    <property type="component" value="Unassembled WGS sequence"/>
</dbReference>
<dbReference type="EMBL" id="ASHR01000014">
    <property type="protein sequence ID" value="ERG64825.1"/>
    <property type="molecule type" value="Genomic_DNA"/>
</dbReference>
<sequence length="114" mass="11397">MSTTSKNARRFTYVAAGGFVILHVLCCGLPLLIAAGVFGGMSGASLATGNAGLAAGAGVLVVGLVVWLIRRRGAGTSSDRADCCVPDQHPVARSEYGPEAPDRAPAVGGTEAGK</sequence>
<keyword evidence="2" id="KW-0812">Transmembrane</keyword>
<keyword evidence="4" id="KW-1185">Reference proteome</keyword>
<keyword evidence="2" id="KW-1133">Transmembrane helix</keyword>
<accession>U1MW47</accession>